<accession>A0A9W7E029</accession>
<dbReference type="Proteomes" id="UP001162640">
    <property type="component" value="Unassembled WGS sequence"/>
</dbReference>
<dbReference type="InterPro" id="IPR003959">
    <property type="entry name" value="ATPase_AAA_core"/>
</dbReference>
<dbReference type="GO" id="GO:0009535">
    <property type="term" value="C:chloroplast thylakoid membrane"/>
    <property type="evidence" value="ECO:0007669"/>
    <property type="project" value="TreeGrafter"/>
</dbReference>
<evidence type="ECO:0000313" key="5">
    <source>
        <dbReference type="EMBL" id="GMH62989.1"/>
    </source>
</evidence>
<name>A0A9W7E029_9STRA</name>
<dbReference type="GO" id="GO:0016887">
    <property type="term" value="F:ATP hydrolysis activity"/>
    <property type="evidence" value="ECO:0007669"/>
    <property type="project" value="InterPro"/>
</dbReference>
<evidence type="ECO:0000256" key="2">
    <source>
        <dbReference type="SAM" id="MobiDB-lite"/>
    </source>
</evidence>
<organism evidence="5 6">
    <name type="scientific">Triparma laevis f. inornata</name>
    <dbReference type="NCBI Taxonomy" id="1714386"/>
    <lineage>
        <taxon>Eukaryota</taxon>
        <taxon>Sar</taxon>
        <taxon>Stramenopiles</taxon>
        <taxon>Ochrophyta</taxon>
        <taxon>Bolidophyceae</taxon>
        <taxon>Parmales</taxon>
        <taxon>Triparmaceae</taxon>
        <taxon>Triparma</taxon>
    </lineage>
</organism>
<gene>
    <name evidence="5" type="ORF">TL16_g03602</name>
</gene>
<evidence type="ECO:0000256" key="3">
    <source>
        <dbReference type="SAM" id="Phobius"/>
    </source>
</evidence>
<dbReference type="GO" id="GO:0006508">
    <property type="term" value="P:proteolysis"/>
    <property type="evidence" value="ECO:0007669"/>
    <property type="project" value="TreeGrafter"/>
</dbReference>
<sequence length="515" mass="57269">MRQSERSDSFNVGFAFELGMCYSIRYTAERTQRQSQLRQKRRNPTSLSSSPSSDPPTPRKNWLKTALLSFSLTLKKILKTLRKSLLTFRNYFFPSRNNLPLKLYLFILSIRLTLLFSLSLILFRNLRPYLAFLGFATKVNNAVVDVSFTTFLKSLEGGTSKITKTVIMPSSGTGKVIAGIRSGPDKIKIISTVMPPQTLPILYDRILKNNVKLITPGPTGLEKLSKSLFTLIPIGYCLLVYQMFKKMNPNQTSTPPNSYIKSTGVTFDDVVGQDTAKLEIKEVLQIFQNPTAYENNGVKPIKGALLVGPPGTGKTLLAKAIAGEARIPFYGVSGSEFIEVYVGKGAQRVRALFSEASKTGGIVFIDELDAVGRRRGLGGRDEQEQTLNQILTCLDGLSQRNVLIVAATNRYDVLDEALVRPGRFDRVVRVELPTEEGRKELLKKKCERFEYNVDLGKIAKRMEGASGAEIEGVVNEAAVRKVRRGGRTVGEEDFKEAVDSFYGSRKRSFLGGFLN</sequence>
<dbReference type="GO" id="GO:0004176">
    <property type="term" value="F:ATP-dependent peptidase activity"/>
    <property type="evidence" value="ECO:0007669"/>
    <property type="project" value="TreeGrafter"/>
</dbReference>
<dbReference type="SUPFAM" id="SSF52540">
    <property type="entry name" value="P-loop containing nucleoside triphosphate hydrolases"/>
    <property type="match status" value="1"/>
</dbReference>
<comment type="caution">
    <text evidence="5">The sequence shown here is derived from an EMBL/GenBank/DDBJ whole genome shotgun (WGS) entry which is preliminary data.</text>
</comment>
<evidence type="ECO:0000259" key="4">
    <source>
        <dbReference type="SMART" id="SM00382"/>
    </source>
</evidence>
<dbReference type="Gene3D" id="1.10.8.60">
    <property type="match status" value="1"/>
</dbReference>
<dbReference type="Pfam" id="PF00004">
    <property type="entry name" value="AAA"/>
    <property type="match status" value="1"/>
</dbReference>
<dbReference type="PANTHER" id="PTHR23076">
    <property type="entry name" value="METALLOPROTEASE M41 FTSH"/>
    <property type="match status" value="1"/>
</dbReference>
<dbReference type="SMART" id="SM00382">
    <property type="entry name" value="AAA"/>
    <property type="match status" value="1"/>
</dbReference>
<comment type="similarity">
    <text evidence="1">Belongs to the AAA ATPase family.</text>
</comment>
<proteinExistence type="inferred from homology"/>
<evidence type="ECO:0000256" key="1">
    <source>
        <dbReference type="RuleBase" id="RU003651"/>
    </source>
</evidence>
<dbReference type="InterPro" id="IPR027417">
    <property type="entry name" value="P-loop_NTPase"/>
</dbReference>
<keyword evidence="1" id="KW-0067">ATP-binding</keyword>
<dbReference type="InterPro" id="IPR041569">
    <property type="entry name" value="AAA_lid_3"/>
</dbReference>
<keyword evidence="3" id="KW-0472">Membrane</keyword>
<dbReference type="PANTHER" id="PTHR23076:SF113">
    <property type="entry name" value="ATP-DEPENDENT ZINC METALLOPROTEASE FTSH 1, CHLOROPLASTIC-RELATED"/>
    <property type="match status" value="1"/>
</dbReference>
<dbReference type="EMBL" id="BLQM01000096">
    <property type="protein sequence ID" value="GMH62989.1"/>
    <property type="molecule type" value="Genomic_DNA"/>
</dbReference>
<protein>
    <recommendedName>
        <fullName evidence="4">AAA+ ATPase domain-containing protein</fullName>
    </recommendedName>
</protein>
<dbReference type="GO" id="GO:0005524">
    <property type="term" value="F:ATP binding"/>
    <property type="evidence" value="ECO:0007669"/>
    <property type="project" value="UniProtKB-KW"/>
</dbReference>
<evidence type="ECO:0000313" key="6">
    <source>
        <dbReference type="Proteomes" id="UP001162640"/>
    </source>
</evidence>
<feature type="domain" description="AAA+ ATPase" evidence="4">
    <location>
        <begin position="300"/>
        <end position="434"/>
    </location>
</feature>
<dbReference type="InterPro" id="IPR003593">
    <property type="entry name" value="AAA+_ATPase"/>
</dbReference>
<feature type="transmembrane region" description="Helical" evidence="3">
    <location>
        <begin position="103"/>
        <end position="123"/>
    </location>
</feature>
<dbReference type="Pfam" id="PF17862">
    <property type="entry name" value="AAA_lid_3"/>
    <property type="match status" value="1"/>
</dbReference>
<reference evidence="6" key="1">
    <citation type="journal article" date="2023" name="Commun. Biol.">
        <title>Genome analysis of Parmales, the sister group of diatoms, reveals the evolutionary specialization of diatoms from phago-mixotrophs to photoautotrophs.</title>
        <authorList>
            <person name="Ban H."/>
            <person name="Sato S."/>
            <person name="Yoshikawa S."/>
            <person name="Yamada K."/>
            <person name="Nakamura Y."/>
            <person name="Ichinomiya M."/>
            <person name="Sato N."/>
            <person name="Blanc-Mathieu R."/>
            <person name="Endo H."/>
            <person name="Kuwata A."/>
            <person name="Ogata H."/>
        </authorList>
    </citation>
    <scope>NUCLEOTIDE SEQUENCE [LARGE SCALE GENOMIC DNA]</scope>
</reference>
<feature type="region of interest" description="Disordered" evidence="2">
    <location>
        <begin position="32"/>
        <end position="60"/>
    </location>
</feature>
<dbReference type="PROSITE" id="PS00674">
    <property type="entry name" value="AAA"/>
    <property type="match status" value="1"/>
</dbReference>
<dbReference type="AlphaFoldDB" id="A0A9W7E029"/>
<dbReference type="FunFam" id="3.40.50.300:FF:002568">
    <property type="entry name" value="Cell division protein (FtsH)"/>
    <property type="match status" value="1"/>
</dbReference>
<keyword evidence="1" id="KW-0547">Nucleotide-binding</keyword>
<keyword evidence="3" id="KW-1133">Transmembrane helix</keyword>
<keyword evidence="3" id="KW-0812">Transmembrane</keyword>
<dbReference type="Gene3D" id="3.40.50.300">
    <property type="entry name" value="P-loop containing nucleotide triphosphate hydrolases"/>
    <property type="match status" value="1"/>
</dbReference>
<dbReference type="InterPro" id="IPR003960">
    <property type="entry name" value="ATPase_AAA_CS"/>
</dbReference>